<protein>
    <submittedName>
        <fullName evidence="2">Uncharacterized protein</fullName>
    </submittedName>
</protein>
<keyword evidence="3" id="KW-1185">Reference proteome</keyword>
<proteinExistence type="predicted"/>
<dbReference type="EMBL" id="CAICTM010001682">
    <property type="protein sequence ID" value="CAB9525490.1"/>
    <property type="molecule type" value="Genomic_DNA"/>
</dbReference>
<reference evidence="2" key="1">
    <citation type="submission" date="2020-06" db="EMBL/GenBank/DDBJ databases">
        <authorList>
            <consortium name="Plant Systems Biology data submission"/>
        </authorList>
    </citation>
    <scope>NUCLEOTIDE SEQUENCE</scope>
    <source>
        <strain evidence="2">D6</strain>
    </source>
</reference>
<feature type="chain" id="PRO_5040130794" evidence="1">
    <location>
        <begin position="20"/>
        <end position="116"/>
    </location>
</feature>
<evidence type="ECO:0000256" key="1">
    <source>
        <dbReference type="SAM" id="SignalP"/>
    </source>
</evidence>
<feature type="signal peptide" evidence="1">
    <location>
        <begin position="1"/>
        <end position="19"/>
    </location>
</feature>
<gene>
    <name evidence="2" type="ORF">SEMRO_1684_G290970.1</name>
</gene>
<accession>A0A9N8HUQ1</accession>
<keyword evidence="1" id="KW-0732">Signal</keyword>
<comment type="caution">
    <text evidence="2">The sequence shown here is derived from an EMBL/GenBank/DDBJ whole genome shotgun (WGS) entry which is preliminary data.</text>
</comment>
<dbReference type="AlphaFoldDB" id="A0A9N8HUQ1"/>
<sequence length="116" mass="12370">MRVGIIACSCFGLAANTLQQGLCSGDGEEEYNAQHGDVFITVGEITHVGAEHVEYNTNTALGFSGGAAVLLDNDSEYHMCVLAAHAGYSESKGTNFGFLVAKKAKQYWYGEAQQDV</sequence>
<evidence type="ECO:0000313" key="2">
    <source>
        <dbReference type="EMBL" id="CAB9525490.1"/>
    </source>
</evidence>
<dbReference type="Proteomes" id="UP001153069">
    <property type="component" value="Unassembled WGS sequence"/>
</dbReference>
<organism evidence="2 3">
    <name type="scientific">Seminavis robusta</name>
    <dbReference type="NCBI Taxonomy" id="568900"/>
    <lineage>
        <taxon>Eukaryota</taxon>
        <taxon>Sar</taxon>
        <taxon>Stramenopiles</taxon>
        <taxon>Ochrophyta</taxon>
        <taxon>Bacillariophyta</taxon>
        <taxon>Bacillariophyceae</taxon>
        <taxon>Bacillariophycidae</taxon>
        <taxon>Naviculales</taxon>
        <taxon>Naviculaceae</taxon>
        <taxon>Seminavis</taxon>
    </lineage>
</organism>
<name>A0A9N8HUQ1_9STRA</name>
<evidence type="ECO:0000313" key="3">
    <source>
        <dbReference type="Proteomes" id="UP001153069"/>
    </source>
</evidence>